<dbReference type="HOGENOM" id="CLU_026429_0_1_7"/>
<keyword evidence="7 10" id="KW-1133">Transmembrane helix</keyword>
<evidence type="ECO:0000256" key="10">
    <source>
        <dbReference type="SAM" id="Phobius"/>
    </source>
</evidence>
<protein>
    <submittedName>
        <fullName evidence="11">PUTATIVE K+ UPTAKE PROTEIN</fullName>
    </submittedName>
</protein>
<feature type="transmembrane region" description="Helical" evidence="10">
    <location>
        <begin position="342"/>
        <end position="362"/>
    </location>
</feature>
<dbReference type="InterPro" id="IPR003445">
    <property type="entry name" value="Cat_transpt"/>
</dbReference>
<name>Q7M8V2_WOLSU</name>
<keyword evidence="3" id="KW-1003">Cell membrane</keyword>
<feature type="transmembrane region" description="Helical" evidence="10">
    <location>
        <begin position="404"/>
        <end position="427"/>
    </location>
</feature>
<feature type="transmembrane region" description="Helical" evidence="10">
    <location>
        <begin position="300"/>
        <end position="321"/>
    </location>
</feature>
<feature type="transmembrane region" description="Helical" evidence="10">
    <location>
        <begin position="122"/>
        <end position="139"/>
    </location>
</feature>
<evidence type="ECO:0000256" key="5">
    <source>
        <dbReference type="ARBA" id="ARBA00022692"/>
    </source>
</evidence>
<dbReference type="Proteomes" id="UP000000422">
    <property type="component" value="Chromosome"/>
</dbReference>
<comment type="subcellular location">
    <subcellularLocation>
        <location evidence="1">Cell membrane</location>
        <topology evidence="1">Multi-pass membrane protein</topology>
    </subcellularLocation>
</comment>
<feature type="transmembrane region" description="Helical" evidence="10">
    <location>
        <begin position="221"/>
        <end position="240"/>
    </location>
</feature>
<evidence type="ECO:0000256" key="4">
    <source>
        <dbReference type="ARBA" id="ARBA00022538"/>
    </source>
</evidence>
<feature type="transmembrane region" description="Helical" evidence="10">
    <location>
        <begin position="182"/>
        <end position="201"/>
    </location>
</feature>
<dbReference type="NCBIfam" id="TIGR00933">
    <property type="entry name" value="2a38"/>
    <property type="match status" value="1"/>
</dbReference>
<dbReference type="PANTHER" id="PTHR32024">
    <property type="entry name" value="TRK SYSTEM POTASSIUM UPTAKE PROTEIN TRKG-RELATED"/>
    <property type="match status" value="1"/>
</dbReference>
<feature type="transmembrane region" description="Helical" evidence="10">
    <location>
        <begin position="6"/>
        <end position="24"/>
    </location>
</feature>
<evidence type="ECO:0000313" key="11">
    <source>
        <dbReference type="EMBL" id="CAE10446.1"/>
    </source>
</evidence>
<evidence type="ECO:0000256" key="8">
    <source>
        <dbReference type="ARBA" id="ARBA00023065"/>
    </source>
</evidence>
<dbReference type="STRING" id="273121.WS1379"/>
<dbReference type="GO" id="GO:0005886">
    <property type="term" value="C:plasma membrane"/>
    <property type="evidence" value="ECO:0007669"/>
    <property type="project" value="UniProtKB-SubCell"/>
</dbReference>
<proteinExistence type="predicted"/>
<accession>Q7M8V2</accession>
<sequence>MDIRSVRILLLSYMLIALLGALLLSLPPMQRAPLPFVDLLFTSTSAVCVTGLIVQNTASDFTFWGQLVILLLIQVGGFGYMTLATLLYLVLRRRLGFREKQVLKETLDYPTMDGLIRFMRRIVFFVLYIELVGALLLFGRFSLDKEMEEALWLAIFHAVSAFNNAGFSLFESNLMEYRGDVAINLIITSLIIIGGLGYFVLLELREHHKKRFFHLSLHTKVVVTMTAALLVFAALVVLILEWNNPRTLGELPVWERFMAAYFASVNFRTAGFNTLDIGGFRDATMFFSSVFMSIGGAPGGTAGGIKVTTVAVLLLYGWASLRQGEPVIFKRKVADEVVQKSFVILLGAAIYIILSAMALSMIEEGVSFLPLLLEVSSAFGTVGLSAGDGGVLSLSANFDTFGKFFMIVLMLLGRVGVLAFTIVFFGASSPRRVQYPEGRIIL</sequence>
<dbReference type="eggNOG" id="COG0168">
    <property type="taxonomic scope" value="Bacteria"/>
</dbReference>
<feature type="transmembrane region" description="Helical" evidence="10">
    <location>
        <begin position="151"/>
        <end position="170"/>
    </location>
</feature>
<keyword evidence="12" id="KW-1185">Reference proteome</keyword>
<dbReference type="EMBL" id="BX571660">
    <property type="protein sequence ID" value="CAE10446.1"/>
    <property type="molecule type" value="Genomic_DNA"/>
</dbReference>
<dbReference type="KEGG" id="wsu:WS1379"/>
<keyword evidence="8" id="KW-0406">Ion transport</keyword>
<organism evidence="12">
    <name type="scientific">Wolinella succinogenes (strain ATCC 29543 / DSM 1740 / CCUG 13145 / JCM 31913 / LMG 7466 / NCTC 11488 / FDC 602W)</name>
    <name type="common">Vibrio succinogenes</name>
    <dbReference type="NCBI Taxonomy" id="273121"/>
    <lineage>
        <taxon>Bacteria</taxon>
        <taxon>Pseudomonadati</taxon>
        <taxon>Campylobacterota</taxon>
        <taxon>Epsilonproteobacteria</taxon>
        <taxon>Campylobacterales</taxon>
        <taxon>Helicobacteraceae</taxon>
        <taxon>Wolinella</taxon>
    </lineage>
</organism>
<dbReference type="PANTHER" id="PTHR32024:SF1">
    <property type="entry name" value="KTR SYSTEM POTASSIUM UPTAKE PROTEIN B"/>
    <property type="match status" value="1"/>
</dbReference>
<evidence type="ECO:0000256" key="9">
    <source>
        <dbReference type="ARBA" id="ARBA00023136"/>
    </source>
</evidence>
<dbReference type="InterPro" id="IPR004772">
    <property type="entry name" value="TrkH"/>
</dbReference>
<feature type="transmembrane region" description="Helical" evidence="10">
    <location>
        <begin position="36"/>
        <end position="55"/>
    </location>
</feature>
<keyword evidence="5 10" id="KW-0812">Transmembrane</keyword>
<evidence type="ECO:0000313" key="12">
    <source>
        <dbReference type="Proteomes" id="UP000000422"/>
    </source>
</evidence>
<evidence type="ECO:0000256" key="1">
    <source>
        <dbReference type="ARBA" id="ARBA00004651"/>
    </source>
</evidence>
<keyword evidence="2" id="KW-0813">Transport</keyword>
<feature type="transmembrane region" description="Helical" evidence="10">
    <location>
        <begin position="260"/>
        <end position="280"/>
    </location>
</feature>
<feature type="transmembrane region" description="Helical" evidence="10">
    <location>
        <begin position="67"/>
        <end position="91"/>
    </location>
</feature>
<gene>
    <name evidence="11" type="primary">KTRB</name>
    <name evidence="11" type="ordered locus">WS1379</name>
</gene>
<keyword evidence="9 10" id="KW-0472">Membrane</keyword>
<keyword evidence="4" id="KW-0633">Potassium transport</keyword>
<dbReference type="RefSeq" id="WP_011139231.1">
    <property type="nucleotide sequence ID" value="NC_005090.1"/>
</dbReference>
<evidence type="ECO:0000256" key="2">
    <source>
        <dbReference type="ARBA" id="ARBA00022448"/>
    </source>
</evidence>
<evidence type="ECO:0000256" key="3">
    <source>
        <dbReference type="ARBA" id="ARBA00022475"/>
    </source>
</evidence>
<reference evidence="11 12" key="1">
    <citation type="journal article" date="2003" name="Proc. Natl. Acad. Sci. U.S.A.">
        <title>Complete genome sequence and analysis of Wolinella succinogenes.</title>
        <authorList>
            <person name="Baar C."/>
            <person name="Eppinger M."/>
            <person name="Raddatz G."/>
            <person name="Simon JM."/>
            <person name="Lanz C."/>
            <person name="Klimmek O."/>
            <person name="Nandakumar R."/>
            <person name="Gross R."/>
            <person name="Rosinus A."/>
            <person name="Keller H."/>
            <person name="Jagtap P."/>
            <person name="Linke B."/>
            <person name="Meyer F."/>
            <person name="Lederer H."/>
            <person name="Schuster S.C."/>
        </authorList>
    </citation>
    <scope>NUCLEOTIDE SEQUENCE [LARGE SCALE GENOMIC DNA]</scope>
    <source>
        <strain evidence="12">ATCC 29543 / DSM 1740 / CCUG 13145 / JCM 31913 / LMG 7466 / NCTC 11488 / FDC 602W</strain>
    </source>
</reference>
<dbReference type="Pfam" id="PF02386">
    <property type="entry name" value="TrkH"/>
    <property type="match status" value="1"/>
</dbReference>
<dbReference type="AlphaFoldDB" id="Q7M8V2"/>
<evidence type="ECO:0000256" key="7">
    <source>
        <dbReference type="ARBA" id="ARBA00022989"/>
    </source>
</evidence>
<keyword evidence="6" id="KW-0630">Potassium</keyword>
<dbReference type="GO" id="GO:0015379">
    <property type="term" value="F:potassium:chloride symporter activity"/>
    <property type="evidence" value="ECO:0007669"/>
    <property type="project" value="InterPro"/>
</dbReference>
<evidence type="ECO:0000256" key="6">
    <source>
        <dbReference type="ARBA" id="ARBA00022958"/>
    </source>
</evidence>